<dbReference type="InterPro" id="IPR029033">
    <property type="entry name" value="His_PPase_superfam"/>
</dbReference>
<sequence>MQIHLIRHTTPDIATGLCYGQSDVPLASSFLTEKNLILKQLDSEYDAVFSSPLSRCTQLAQQIPTQDYQTDARLLEMDFGAWELQNWNDIEQLNCWMSDFVNIRVESGESFMEMYQRVVAFIEELLANPYQKVAIVTHAGVIRIFWAWILEIPLQNVFRLHVGYGEIYRLNLSRQKEYCSIGLI</sequence>
<dbReference type="SUPFAM" id="SSF53254">
    <property type="entry name" value="Phosphoglycerate mutase-like"/>
    <property type="match status" value="1"/>
</dbReference>
<dbReference type="GO" id="GO:0009236">
    <property type="term" value="P:cobalamin biosynthetic process"/>
    <property type="evidence" value="ECO:0007669"/>
    <property type="project" value="UniProtKB-UniRule"/>
</dbReference>
<comment type="caution">
    <text evidence="2">The sequence shown here is derived from an EMBL/GenBank/DDBJ whole genome shotgun (WGS) entry which is preliminary data.</text>
</comment>
<dbReference type="SMART" id="SM00855">
    <property type="entry name" value="PGAM"/>
    <property type="match status" value="1"/>
</dbReference>
<dbReference type="EC" id="3.1.3.73" evidence="1"/>
<dbReference type="Gene3D" id="3.40.50.1240">
    <property type="entry name" value="Phosphoglycerate mutase-like"/>
    <property type="match status" value="1"/>
</dbReference>
<dbReference type="CDD" id="cd07067">
    <property type="entry name" value="HP_PGM_like"/>
    <property type="match status" value="1"/>
</dbReference>
<name>A0A0A6P4W7_9GAMM</name>
<dbReference type="GO" id="GO:0005737">
    <property type="term" value="C:cytoplasm"/>
    <property type="evidence" value="ECO:0007669"/>
    <property type="project" value="TreeGrafter"/>
</dbReference>
<protein>
    <recommendedName>
        <fullName evidence="1">Alpha-ribazole phosphatase</fullName>
        <ecNumber evidence="1">3.1.3.73</ecNumber>
    </recommendedName>
</protein>
<dbReference type="InterPro" id="IPR013078">
    <property type="entry name" value="His_Pase_superF_clade-1"/>
</dbReference>
<evidence type="ECO:0000313" key="2">
    <source>
        <dbReference type="EMBL" id="KHD05384.1"/>
    </source>
</evidence>
<proteinExistence type="predicted"/>
<gene>
    <name evidence="2" type="ORF">PN36_14295</name>
</gene>
<evidence type="ECO:0000256" key="1">
    <source>
        <dbReference type="NCBIfam" id="TIGR03162"/>
    </source>
</evidence>
<dbReference type="Proteomes" id="UP000030428">
    <property type="component" value="Unassembled WGS sequence"/>
</dbReference>
<dbReference type="GO" id="GO:0043755">
    <property type="term" value="F:alpha-ribazole phosphatase activity"/>
    <property type="evidence" value="ECO:0007669"/>
    <property type="project" value="UniProtKB-UniRule"/>
</dbReference>
<dbReference type="PANTHER" id="PTHR48100">
    <property type="entry name" value="BROAD-SPECIFICITY PHOSPHATASE YOR283W-RELATED"/>
    <property type="match status" value="1"/>
</dbReference>
<organism evidence="2 3">
    <name type="scientific">Candidatus Thiomargarita nelsonii</name>
    <dbReference type="NCBI Taxonomy" id="1003181"/>
    <lineage>
        <taxon>Bacteria</taxon>
        <taxon>Pseudomonadati</taxon>
        <taxon>Pseudomonadota</taxon>
        <taxon>Gammaproteobacteria</taxon>
        <taxon>Thiotrichales</taxon>
        <taxon>Thiotrichaceae</taxon>
        <taxon>Thiomargarita</taxon>
    </lineage>
</organism>
<dbReference type="AlphaFoldDB" id="A0A0A6P4W7"/>
<dbReference type="PANTHER" id="PTHR48100:SF59">
    <property type="entry name" value="ADENOSYLCOBALAMIN_ALPHA-RIBAZOLE PHOSPHATASE"/>
    <property type="match status" value="1"/>
</dbReference>
<dbReference type="InterPro" id="IPR017578">
    <property type="entry name" value="Ribazole_CobC"/>
</dbReference>
<keyword evidence="3" id="KW-1185">Reference proteome</keyword>
<reference evidence="2 3" key="1">
    <citation type="journal article" date="2016" name="Front. Microbiol.">
        <title>Single-Cell (Meta-)Genomics of a Dimorphic Candidatus Thiomargarita nelsonii Reveals Genomic Plasticity.</title>
        <authorList>
            <person name="Flood B.E."/>
            <person name="Fliss P."/>
            <person name="Jones D.S."/>
            <person name="Dick G.J."/>
            <person name="Jain S."/>
            <person name="Kaster A.K."/>
            <person name="Winkel M."/>
            <person name="Mussmann M."/>
            <person name="Bailey J."/>
        </authorList>
    </citation>
    <scope>NUCLEOTIDE SEQUENCE [LARGE SCALE GENOMIC DNA]</scope>
    <source>
        <strain evidence="2">Hydrate Ridge</strain>
    </source>
</reference>
<dbReference type="Pfam" id="PF00300">
    <property type="entry name" value="His_Phos_1"/>
    <property type="match status" value="1"/>
</dbReference>
<dbReference type="NCBIfam" id="TIGR03162">
    <property type="entry name" value="ribazole_cobC"/>
    <property type="match status" value="1"/>
</dbReference>
<evidence type="ECO:0000313" key="3">
    <source>
        <dbReference type="Proteomes" id="UP000030428"/>
    </source>
</evidence>
<dbReference type="InterPro" id="IPR050275">
    <property type="entry name" value="PGM_Phosphatase"/>
</dbReference>
<dbReference type="EMBL" id="JSZA02000049">
    <property type="protein sequence ID" value="KHD05384.1"/>
    <property type="molecule type" value="Genomic_DNA"/>
</dbReference>
<accession>A0A0A6P4W7</accession>